<accession>A0AAV8WRR4</accession>
<evidence type="ECO:0000313" key="3">
    <source>
        <dbReference type="Proteomes" id="UP001162156"/>
    </source>
</evidence>
<dbReference type="Pfam" id="PF13843">
    <property type="entry name" value="DDE_Tnp_1_7"/>
    <property type="match status" value="1"/>
</dbReference>
<sequence>MPSISCYWGRNKKCKTYVASFSMPRNIFEALLRFWHSSNNEEAPEGDRIFKIRKLTELLINKYQENMNPGKILTVDETMILFRGKLKFKQYIPGKRHKYGVKVFKLCDMIGYTYSLEVYSGKNTTKEIDIGLAADIVPY</sequence>
<evidence type="ECO:0000259" key="1">
    <source>
        <dbReference type="Pfam" id="PF13843"/>
    </source>
</evidence>
<comment type="caution">
    <text evidence="2">The sequence shown here is derived from an EMBL/GenBank/DDBJ whole genome shotgun (WGS) entry which is preliminary data.</text>
</comment>
<name>A0AAV8WRR4_9CUCU</name>
<dbReference type="EMBL" id="JANEYF010005117">
    <property type="protein sequence ID" value="KAJ8929104.1"/>
    <property type="molecule type" value="Genomic_DNA"/>
</dbReference>
<dbReference type="InterPro" id="IPR029526">
    <property type="entry name" value="PGBD"/>
</dbReference>
<protein>
    <recommendedName>
        <fullName evidence="1">PiggyBac transposable element-derived protein domain-containing protein</fullName>
    </recommendedName>
</protein>
<dbReference type="PANTHER" id="PTHR46599:SF3">
    <property type="entry name" value="PIGGYBAC TRANSPOSABLE ELEMENT-DERIVED PROTEIN 4"/>
    <property type="match status" value="1"/>
</dbReference>
<keyword evidence="3" id="KW-1185">Reference proteome</keyword>
<proteinExistence type="predicted"/>
<reference evidence="2" key="1">
    <citation type="journal article" date="2023" name="Insect Mol. Biol.">
        <title>Genome sequencing provides insights into the evolution of gene families encoding plant cell wall-degrading enzymes in longhorned beetles.</title>
        <authorList>
            <person name="Shin N.R."/>
            <person name="Okamura Y."/>
            <person name="Kirsch R."/>
            <person name="Pauchet Y."/>
        </authorList>
    </citation>
    <scope>NUCLEOTIDE SEQUENCE</scope>
    <source>
        <strain evidence="2">RBIC_L_NR</strain>
    </source>
</reference>
<evidence type="ECO:0000313" key="2">
    <source>
        <dbReference type="EMBL" id="KAJ8929104.1"/>
    </source>
</evidence>
<gene>
    <name evidence="2" type="ORF">NQ314_018218</name>
</gene>
<dbReference type="Proteomes" id="UP001162156">
    <property type="component" value="Unassembled WGS sequence"/>
</dbReference>
<dbReference type="AlphaFoldDB" id="A0AAV8WRR4"/>
<organism evidence="2 3">
    <name type="scientific">Rhamnusium bicolor</name>
    <dbReference type="NCBI Taxonomy" id="1586634"/>
    <lineage>
        <taxon>Eukaryota</taxon>
        <taxon>Metazoa</taxon>
        <taxon>Ecdysozoa</taxon>
        <taxon>Arthropoda</taxon>
        <taxon>Hexapoda</taxon>
        <taxon>Insecta</taxon>
        <taxon>Pterygota</taxon>
        <taxon>Neoptera</taxon>
        <taxon>Endopterygota</taxon>
        <taxon>Coleoptera</taxon>
        <taxon>Polyphaga</taxon>
        <taxon>Cucujiformia</taxon>
        <taxon>Chrysomeloidea</taxon>
        <taxon>Cerambycidae</taxon>
        <taxon>Lepturinae</taxon>
        <taxon>Rhagiini</taxon>
        <taxon>Rhamnusium</taxon>
    </lineage>
</organism>
<dbReference type="PANTHER" id="PTHR46599">
    <property type="entry name" value="PIGGYBAC TRANSPOSABLE ELEMENT-DERIVED PROTEIN 4"/>
    <property type="match status" value="1"/>
</dbReference>
<feature type="domain" description="PiggyBac transposable element-derived protein" evidence="1">
    <location>
        <begin position="1"/>
        <end position="127"/>
    </location>
</feature>